<dbReference type="InterPro" id="IPR011761">
    <property type="entry name" value="ATP-grasp"/>
</dbReference>
<dbReference type="STRING" id="1434118.MSSAC_3431"/>
<dbReference type="PANTHER" id="PTHR43585:SF2">
    <property type="entry name" value="ATP-GRASP ENZYME FSQD"/>
    <property type="match status" value="1"/>
</dbReference>
<keyword evidence="1" id="KW-0436">Ligase</keyword>
<evidence type="ECO:0000256" key="4">
    <source>
        <dbReference type="PROSITE-ProRule" id="PRU00409"/>
    </source>
</evidence>
<dbReference type="PATRIC" id="fig|1434118.4.peg.4424"/>
<protein>
    <submittedName>
        <fullName evidence="6">ATP-grasp enzyme-like protein</fullName>
    </submittedName>
</protein>
<dbReference type="GO" id="GO:0005524">
    <property type="term" value="F:ATP binding"/>
    <property type="evidence" value="ECO:0007669"/>
    <property type="project" value="UniProtKB-UniRule"/>
</dbReference>
<dbReference type="GeneID" id="24873123"/>
<dbReference type="PANTHER" id="PTHR43585">
    <property type="entry name" value="FUMIPYRROLE BIOSYNTHESIS PROTEIN C"/>
    <property type="match status" value="1"/>
</dbReference>
<dbReference type="InterPro" id="IPR013815">
    <property type="entry name" value="ATP_grasp_subdomain_1"/>
</dbReference>
<name>A0A0E3LDX3_9EURY</name>
<accession>A0A0E3LDX3</accession>
<evidence type="ECO:0000256" key="1">
    <source>
        <dbReference type="ARBA" id="ARBA00022598"/>
    </source>
</evidence>
<dbReference type="InterPro" id="IPR052032">
    <property type="entry name" value="ATP-dep_AA_Ligase"/>
</dbReference>
<dbReference type="AlphaFoldDB" id="A0A0E3LDX3"/>
<dbReference type="Pfam" id="PF15632">
    <property type="entry name" value="ATPgrasp_Ter"/>
    <property type="match status" value="1"/>
</dbReference>
<keyword evidence="2 4" id="KW-0547">Nucleotide-binding</keyword>
<dbReference type="Gene3D" id="3.30.1490.20">
    <property type="entry name" value="ATP-grasp fold, A domain"/>
    <property type="match status" value="1"/>
</dbReference>
<sequence>MDALITAANSSKALITVRSLGSRGITITTADQHRLFLSSFSKYSNNSFIYPSPNEYPSQFITSLKQVLKKNKYNVLIPVHSEDTYMISKYKSKLEDFVKVPLHDYATISNVNNKAYLMRVAEEIGVRIPRTILPQSLSELDNIVDDIDYPAVIKLRETSSSIGLSYVHSKEEMITKYKETILKFNLKNDQYPLIQEYIEGDGYGVSLLYNQGSMRAKFTHKRLREYPINGGPSTCRVSVKHQKMEKFAEKLLDNFNWHGVAMVEFKLNRKKNEPVLMEINPRFWGSLNQAVQSGVDFPYLLYTMAVEGDIKPVLNYKIGVKTRNTFLDSIAILKTIQKTKKVGLTKELIHFDVKDDLISFNDPIPALAGIYKLVNNKAFWSR</sequence>
<organism evidence="6 7">
    <name type="scientific">Methanosarcina siciliae C2J</name>
    <dbReference type="NCBI Taxonomy" id="1434118"/>
    <lineage>
        <taxon>Archaea</taxon>
        <taxon>Methanobacteriati</taxon>
        <taxon>Methanobacteriota</taxon>
        <taxon>Stenosarchaea group</taxon>
        <taxon>Methanomicrobia</taxon>
        <taxon>Methanosarcinales</taxon>
        <taxon>Methanosarcinaceae</taxon>
        <taxon>Methanosarcina</taxon>
    </lineage>
</organism>
<dbReference type="EMBL" id="CP009508">
    <property type="protein sequence ID" value="AKB38021.1"/>
    <property type="molecule type" value="Genomic_DNA"/>
</dbReference>
<keyword evidence="3 4" id="KW-0067">ATP-binding</keyword>
<evidence type="ECO:0000259" key="5">
    <source>
        <dbReference type="PROSITE" id="PS50975"/>
    </source>
</evidence>
<evidence type="ECO:0000313" key="7">
    <source>
        <dbReference type="Proteomes" id="UP000033123"/>
    </source>
</evidence>
<proteinExistence type="predicted"/>
<dbReference type="PROSITE" id="PS50975">
    <property type="entry name" value="ATP_GRASP"/>
    <property type="match status" value="1"/>
</dbReference>
<dbReference type="GO" id="GO:0046872">
    <property type="term" value="F:metal ion binding"/>
    <property type="evidence" value="ECO:0007669"/>
    <property type="project" value="InterPro"/>
</dbReference>
<evidence type="ECO:0000256" key="2">
    <source>
        <dbReference type="ARBA" id="ARBA00022741"/>
    </source>
</evidence>
<feature type="domain" description="ATP-grasp" evidence="5">
    <location>
        <begin position="118"/>
        <end position="306"/>
    </location>
</feature>
<dbReference type="HOGENOM" id="CLU_034084_2_0_2"/>
<gene>
    <name evidence="6" type="ORF">MSSAC_3431</name>
</gene>
<evidence type="ECO:0000256" key="3">
    <source>
        <dbReference type="ARBA" id="ARBA00022840"/>
    </source>
</evidence>
<dbReference type="Gene3D" id="3.40.50.20">
    <property type="match status" value="1"/>
</dbReference>
<dbReference type="SUPFAM" id="SSF56059">
    <property type="entry name" value="Glutathione synthetase ATP-binding domain-like"/>
    <property type="match status" value="1"/>
</dbReference>
<dbReference type="KEGG" id="msj:MSSAC_3431"/>
<reference evidence="6 7" key="1">
    <citation type="submission" date="2014-07" db="EMBL/GenBank/DDBJ databases">
        <title>Methanogenic archaea and the global carbon cycle.</title>
        <authorList>
            <person name="Henriksen J.R."/>
            <person name="Luke J."/>
            <person name="Reinhart S."/>
            <person name="Benedict M.N."/>
            <person name="Youngblut N.D."/>
            <person name="Metcalf M.E."/>
            <person name="Whitaker R.J."/>
            <person name="Metcalf W.W."/>
        </authorList>
    </citation>
    <scope>NUCLEOTIDE SEQUENCE [LARGE SCALE GENOMIC DNA]</scope>
    <source>
        <strain evidence="6 7">C2J</strain>
    </source>
</reference>
<dbReference type="RefSeq" id="WP_082093088.1">
    <property type="nucleotide sequence ID" value="NZ_CP009508.1"/>
</dbReference>
<dbReference type="Gene3D" id="3.30.470.20">
    <property type="entry name" value="ATP-grasp fold, B domain"/>
    <property type="match status" value="1"/>
</dbReference>
<dbReference type="GO" id="GO:0016874">
    <property type="term" value="F:ligase activity"/>
    <property type="evidence" value="ECO:0007669"/>
    <property type="project" value="UniProtKB-KW"/>
</dbReference>
<evidence type="ECO:0000313" key="6">
    <source>
        <dbReference type="EMBL" id="AKB38021.1"/>
    </source>
</evidence>
<dbReference type="Proteomes" id="UP000033123">
    <property type="component" value="Chromosome"/>
</dbReference>